<accession>A0A1H7Y1G8</accession>
<comment type="subcellular location">
    <subcellularLocation>
        <location evidence="1">Cell membrane</location>
        <topology evidence="1">Multi-pass membrane protein</topology>
    </subcellularLocation>
</comment>
<keyword evidence="6 7" id="KW-0472">Membrane</keyword>
<comment type="similarity">
    <text evidence="2">Belongs to the acyltransferase 3 family.</text>
</comment>
<dbReference type="EMBL" id="FOCF01000001">
    <property type="protein sequence ID" value="SEM39714.1"/>
    <property type="molecule type" value="Genomic_DNA"/>
</dbReference>
<keyword evidence="4 7" id="KW-0812">Transmembrane</keyword>
<proteinExistence type="inferred from homology"/>
<feature type="transmembrane region" description="Helical" evidence="7">
    <location>
        <begin position="58"/>
        <end position="79"/>
    </location>
</feature>
<evidence type="ECO:0000256" key="7">
    <source>
        <dbReference type="SAM" id="Phobius"/>
    </source>
</evidence>
<feature type="transmembrane region" description="Helical" evidence="7">
    <location>
        <begin position="138"/>
        <end position="161"/>
    </location>
</feature>
<dbReference type="Pfam" id="PF01757">
    <property type="entry name" value="Acyl_transf_3"/>
    <property type="match status" value="1"/>
</dbReference>
<dbReference type="GO" id="GO:0009246">
    <property type="term" value="P:enterobacterial common antigen biosynthetic process"/>
    <property type="evidence" value="ECO:0007669"/>
    <property type="project" value="TreeGrafter"/>
</dbReference>
<evidence type="ECO:0000259" key="8">
    <source>
        <dbReference type="Pfam" id="PF01757"/>
    </source>
</evidence>
<dbReference type="RefSeq" id="WP_170841776.1">
    <property type="nucleotide sequence ID" value="NZ_FOCF01000001.1"/>
</dbReference>
<feature type="transmembrane region" description="Helical" evidence="7">
    <location>
        <begin position="32"/>
        <end position="52"/>
    </location>
</feature>
<evidence type="ECO:0000256" key="1">
    <source>
        <dbReference type="ARBA" id="ARBA00004651"/>
    </source>
</evidence>
<reference evidence="10" key="1">
    <citation type="submission" date="2016-10" db="EMBL/GenBank/DDBJ databases">
        <authorList>
            <person name="Varghese N."/>
            <person name="Submissions S."/>
        </authorList>
    </citation>
    <scope>NUCLEOTIDE SEQUENCE [LARGE SCALE GENOMIC DNA]</scope>
    <source>
        <strain evidence="10">S6-262</strain>
    </source>
</reference>
<keyword evidence="9" id="KW-0378">Hydrolase</keyword>
<feature type="transmembrane region" description="Helical" evidence="7">
    <location>
        <begin position="173"/>
        <end position="189"/>
    </location>
</feature>
<dbReference type="STRING" id="1166340.SAMN05192583_0038"/>
<dbReference type="PANTHER" id="PTHR40074">
    <property type="entry name" value="O-ACETYLTRANSFERASE WECH"/>
    <property type="match status" value="1"/>
</dbReference>
<gene>
    <name evidence="9" type="ORF">SAMN05192583_0038</name>
</gene>
<keyword evidence="9" id="KW-0808">Transferase</keyword>
<evidence type="ECO:0000256" key="6">
    <source>
        <dbReference type="ARBA" id="ARBA00023136"/>
    </source>
</evidence>
<feature type="domain" description="Acyltransferase 3" evidence="8">
    <location>
        <begin position="30"/>
        <end position="342"/>
    </location>
</feature>
<feature type="transmembrane region" description="Helical" evidence="7">
    <location>
        <begin position="327"/>
        <end position="345"/>
    </location>
</feature>
<feature type="transmembrane region" description="Helical" evidence="7">
    <location>
        <begin position="195"/>
        <end position="216"/>
    </location>
</feature>
<dbReference type="GO" id="GO:0016413">
    <property type="term" value="F:O-acetyltransferase activity"/>
    <property type="evidence" value="ECO:0007669"/>
    <property type="project" value="TreeGrafter"/>
</dbReference>
<evidence type="ECO:0000313" key="10">
    <source>
        <dbReference type="Proteomes" id="UP000199206"/>
    </source>
</evidence>
<dbReference type="InterPro" id="IPR002656">
    <property type="entry name" value="Acyl_transf_3_dom"/>
</dbReference>
<dbReference type="PANTHER" id="PTHR40074:SF2">
    <property type="entry name" value="O-ACETYLTRANSFERASE WECH"/>
    <property type="match status" value="1"/>
</dbReference>
<name>A0A1H7Y1G8_9SPHN</name>
<keyword evidence="10" id="KW-1185">Reference proteome</keyword>
<evidence type="ECO:0000256" key="5">
    <source>
        <dbReference type="ARBA" id="ARBA00022989"/>
    </source>
</evidence>
<protein>
    <submittedName>
        <fullName evidence="9">Peptidoglycan/LPS O-acetylase OafA/YrhL, contains acyltransferase and SGNH-hydrolase domains</fullName>
    </submittedName>
</protein>
<evidence type="ECO:0000256" key="3">
    <source>
        <dbReference type="ARBA" id="ARBA00022475"/>
    </source>
</evidence>
<organism evidence="9 10">
    <name type="scientific">Sphingomonas gellani</name>
    <dbReference type="NCBI Taxonomy" id="1166340"/>
    <lineage>
        <taxon>Bacteria</taxon>
        <taxon>Pseudomonadati</taxon>
        <taxon>Pseudomonadota</taxon>
        <taxon>Alphaproteobacteria</taxon>
        <taxon>Sphingomonadales</taxon>
        <taxon>Sphingomonadaceae</taxon>
        <taxon>Sphingomonas</taxon>
    </lineage>
</organism>
<feature type="transmembrane region" description="Helical" evidence="7">
    <location>
        <begin position="100"/>
        <end position="118"/>
    </location>
</feature>
<keyword evidence="5 7" id="KW-1133">Transmembrane helix</keyword>
<evidence type="ECO:0000313" key="9">
    <source>
        <dbReference type="EMBL" id="SEM39714.1"/>
    </source>
</evidence>
<evidence type="ECO:0000256" key="4">
    <source>
        <dbReference type="ARBA" id="ARBA00022692"/>
    </source>
</evidence>
<keyword evidence="9" id="KW-0012">Acyltransferase</keyword>
<dbReference type="Proteomes" id="UP000199206">
    <property type="component" value="Unassembled WGS sequence"/>
</dbReference>
<feature type="transmembrane region" description="Helical" evidence="7">
    <location>
        <begin position="228"/>
        <end position="250"/>
    </location>
</feature>
<feature type="transmembrane region" description="Helical" evidence="7">
    <location>
        <begin position="287"/>
        <end position="307"/>
    </location>
</feature>
<dbReference type="GO" id="GO:0016787">
    <property type="term" value="F:hydrolase activity"/>
    <property type="evidence" value="ECO:0007669"/>
    <property type="project" value="UniProtKB-KW"/>
</dbReference>
<evidence type="ECO:0000256" key="2">
    <source>
        <dbReference type="ARBA" id="ARBA00007400"/>
    </source>
</evidence>
<sequence>MNHVTLAIGPSRTRDAVSGDVPPSRYIHHLHLLRGIAIMLVVGAHCWPDFAWSATGHALALTMFDNVTVVFVFISGLLFQHLSGRFRYRRYVAHRYTTVILPYAVVSIPAIVMVVFVHHRGDIWPWVYQLPVWQQVGFFLVTGKHLAPFWFIPMLALYILISPAFVAIDRRNWYPVALPVLFTLAVLLGRDSVNGMANVFGKALFMAPAYVAGMAFSRYRQACEAWCVAHRGLLGAAFLLLSALIFAGHIPGDMALPQKLALACWLVGMLADARLPNRADQVLAELARLSFAIYFVHGYVIASIRMIGQRVEGTASDEIFTGSLPGLLLEIAVVLAISVAIIRVAQMLLGRWSRYLIGA</sequence>
<keyword evidence="3" id="KW-1003">Cell membrane</keyword>
<dbReference type="GO" id="GO:0005886">
    <property type="term" value="C:plasma membrane"/>
    <property type="evidence" value="ECO:0007669"/>
    <property type="project" value="UniProtKB-SubCell"/>
</dbReference>
<dbReference type="AlphaFoldDB" id="A0A1H7Y1G8"/>